<feature type="domain" description="Septin-type G" evidence="10">
    <location>
        <begin position="278"/>
        <end position="550"/>
    </location>
</feature>
<feature type="compositionally biased region" description="Polar residues" evidence="9">
    <location>
        <begin position="21"/>
        <end position="57"/>
    </location>
</feature>
<dbReference type="PROSITE" id="PS51719">
    <property type="entry name" value="G_SEPTIN"/>
    <property type="match status" value="1"/>
</dbReference>
<proteinExistence type="inferred from homology"/>
<evidence type="ECO:0000256" key="6">
    <source>
        <dbReference type="ARBA" id="ARBA00023212"/>
    </source>
</evidence>
<dbReference type="SUPFAM" id="SSF52540">
    <property type="entry name" value="P-loop containing nucleoside triphosphate hydrolases"/>
    <property type="match status" value="1"/>
</dbReference>
<dbReference type="GO" id="GO:0005856">
    <property type="term" value="C:cytoskeleton"/>
    <property type="evidence" value="ECO:0007669"/>
    <property type="project" value="UniProtKB-SubCell"/>
</dbReference>
<organism evidence="11 12">
    <name type="scientific">Podarcis muralis</name>
    <name type="common">Wall lizard</name>
    <name type="synonym">Lacerta muralis</name>
    <dbReference type="NCBI Taxonomy" id="64176"/>
    <lineage>
        <taxon>Eukaryota</taxon>
        <taxon>Metazoa</taxon>
        <taxon>Chordata</taxon>
        <taxon>Craniata</taxon>
        <taxon>Vertebrata</taxon>
        <taxon>Euteleostomi</taxon>
        <taxon>Lepidosauria</taxon>
        <taxon>Squamata</taxon>
        <taxon>Bifurcata</taxon>
        <taxon>Unidentata</taxon>
        <taxon>Episquamata</taxon>
        <taxon>Laterata</taxon>
        <taxon>Lacertibaenia</taxon>
        <taxon>Lacertidae</taxon>
        <taxon>Podarcis</taxon>
    </lineage>
</organism>
<evidence type="ECO:0000256" key="4">
    <source>
        <dbReference type="ARBA" id="ARBA00022741"/>
    </source>
</evidence>
<feature type="compositionally biased region" description="Polar residues" evidence="9">
    <location>
        <begin position="96"/>
        <end position="108"/>
    </location>
</feature>
<keyword evidence="4 8" id="KW-0547">Nucleotide-binding</keyword>
<dbReference type="Proteomes" id="UP000472272">
    <property type="component" value="Chromosome 2"/>
</dbReference>
<comment type="subcellular location">
    <subcellularLocation>
        <location evidence="1">Cytoplasm</location>
        <location evidence="1">Cytoskeleton</location>
    </subcellularLocation>
</comment>
<evidence type="ECO:0000256" key="8">
    <source>
        <dbReference type="RuleBase" id="RU004560"/>
    </source>
</evidence>
<comment type="similarity">
    <text evidence="8">Belongs to the TRAFAC class TrmE-Era-EngA-EngB-Septin-like GTPase superfamily. Septin GTPase family.</text>
</comment>
<evidence type="ECO:0000256" key="9">
    <source>
        <dbReference type="SAM" id="MobiDB-lite"/>
    </source>
</evidence>
<evidence type="ECO:0000256" key="5">
    <source>
        <dbReference type="ARBA" id="ARBA00023134"/>
    </source>
</evidence>
<dbReference type="RefSeq" id="XP_028572883.1">
    <property type="nucleotide sequence ID" value="XM_028717050.1"/>
</dbReference>
<keyword evidence="2" id="KW-0963">Cytoplasm</keyword>
<evidence type="ECO:0000259" key="10">
    <source>
        <dbReference type="PROSITE" id="PS51719"/>
    </source>
</evidence>
<dbReference type="InterPro" id="IPR016491">
    <property type="entry name" value="Septin"/>
</dbReference>
<keyword evidence="12" id="KW-1185">Reference proteome</keyword>
<name>A0A670IL91_PODMU</name>
<dbReference type="PANTHER" id="PTHR18884">
    <property type="entry name" value="SEPTIN"/>
    <property type="match status" value="1"/>
</dbReference>
<dbReference type="GeneID" id="114590677"/>
<reference evidence="11 12" key="1">
    <citation type="journal article" date="2019" name="Proc. Natl. Acad. Sci. U.S.A.">
        <title>Regulatory changes in pterin and carotenoid genes underlie balanced color polymorphisms in the wall lizard.</title>
        <authorList>
            <person name="Andrade P."/>
            <person name="Pinho C."/>
            <person name="Perez I de Lanuza G."/>
            <person name="Afonso S."/>
            <person name="Brejcha J."/>
            <person name="Rubin C.J."/>
            <person name="Wallerman O."/>
            <person name="Pereira P."/>
            <person name="Sabatino S.J."/>
            <person name="Bellati A."/>
            <person name="Pellitteri-Rosa D."/>
            <person name="Bosakova Z."/>
            <person name="Bunikis I."/>
            <person name="Carretero M.A."/>
            <person name="Feiner N."/>
            <person name="Marsik P."/>
            <person name="Pauperio F."/>
            <person name="Salvi D."/>
            <person name="Soler L."/>
            <person name="While G.M."/>
            <person name="Uller T."/>
            <person name="Font E."/>
            <person name="Andersson L."/>
            <person name="Carneiro M."/>
        </authorList>
    </citation>
    <scope>NUCLEOTIDE SEQUENCE</scope>
</reference>
<keyword evidence="5 8" id="KW-0342">GTP-binding</keyword>
<keyword evidence="7" id="KW-0131">Cell cycle</keyword>
<evidence type="ECO:0000256" key="7">
    <source>
        <dbReference type="ARBA" id="ARBA00023306"/>
    </source>
</evidence>
<dbReference type="GeneTree" id="ENSGT00940000157195"/>
<dbReference type="Pfam" id="PF00735">
    <property type="entry name" value="Septin"/>
    <property type="match status" value="1"/>
</dbReference>
<dbReference type="GO" id="GO:0051301">
    <property type="term" value="P:cell division"/>
    <property type="evidence" value="ECO:0007669"/>
    <property type="project" value="UniProtKB-KW"/>
</dbReference>
<dbReference type="InterPro" id="IPR030379">
    <property type="entry name" value="G_SEPTIN_dom"/>
</dbReference>
<dbReference type="Ensembl" id="ENSPMRT00000013628.1">
    <property type="protein sequence ID" value="ENSPMRP00000012760.1"/>
    <property type="gene ID" value="ENSPMRG00000008515.1"/>
</dbReference>
<dbReference type="Gene3D" id="3.40.50.300">
    <property type="entry name" value="P-loop containing nucleotide triphosphate hydrolases"/>
    <property type="match status" value="1"/>
</dbReference>
<evidence type="ECO:0000256" key="3">
    <source>
        <dbReference type="ARBA" id="ARBA00022618"/>
    </source>
</evidence>
<gene>
    <name evidence="11" type="primary">SEPTIN9</name>
</gene>
<reference evidence="11" key="3">
    <citation type="submission" date="2025-09" db="UniProtKB">
        <authorList>
            <consortium name="Ensembl"/>
        </authorList>
    </citation>
    <scope>IDENTIFICATION</scope>
</reference>
<dbReference type="CDD" id="cd01850">
    <property type="entry name" value="CDC_Septin"/>
    <property type="match status" value="1"/>
</dbReference>
<dbReference type="FunFam" id="3.40.50.300:FF:000143">
    <property type="entry name" value="septin-9 isoform X1"/>
    <property type="match status" value="1"/>
</dbReference>
<dbReference type="AlphaFoldDB" id="A0A670IL91"/>
<evidence type="ECO:0000256" key="2">
    <source>
        <dbReference type="ARBA" id="ARBA00022490"/>
    </source>
</evidence>
<keyword evidence="6" id="KW-0206">Cytoskeleton</keyword>
<dbReference type="CTD" id="10801"/>
<dbReference type="GO" id="GO:0005525">
    <property type="term" value="F:GTP binding"/>
    <property type="evidence" value="ECO:0007669"/>
    <property type="project" value="UniProtKB-KW"/>
</dbReference>
<feature type="region of interest" description="Disordered" evidence="9">
    <location>
        <begin position="1"/>
        <end position="169"/>
    </location>
</feature>
<accession>A0A670IL91</accession>
<evidence type="ECO:0000256" key="1">
    <source>
        <dbReference type="ARBA" id="ARBA00004245"/>
    </source>
</evidence>
<dbReference type="InterPro" id="IPR027417">
    <property type="entry name" value="P-loop_NTPase"/>
</dbReference>
<reference evidence="11" key="2">
    <citation type="submission" date="2025-08" db="UniProtKB">
        <authorList>
            <consortium name="Ensembl"/>
        </authorList>
    </citation>
    <scope>IDENTIFICATION</scope>
</reference>
<evidence type="ECO:0000313" key="11">
    <source>
        <dbReference type="Ensembl" id="ENSPMRP00000012760.1"/>
    </source>
</evidence>
<keyword evidence="3" id="KW-0132">Cell division</keyword>
<feature type="compositionally biased region" description="Basic and acidic residues" evidence="9">
    <location>
        <begin position="115"/>
        <end position="133"/>
    </location>
</feature>
<protein>
    <submittedName>
        <fullName evidence="11">Septin 9</fullName>
    </submittedName>
</protein>
<evidence type="ECO:0000313" key="12">
    <source>
        <dbReference type="Proteomes" id="UP000472272"/>
    </source>
</evidence>
<sequence>MERDRITALKRSFEVEEADQPPNSSTPQRRTPNPLARSTVSSSTQKFQDLGTKNSETPSRHVESAQRSPKSSLRRVELSGPKHPEPVSRRTEISIDISSKQVENSTPGASRFGLKRADVLGHKPPETTPRRTEISIGKPQDQALRRMEVPSKIPEPTQRRMEAASPPVPDVATKRVEIQVAKSSEVPVPPVRQNENVELFPTNQHLPPEPKLQPAVTEIPPKCQEEAIPSYPSGMMEATRDAGIKQAPPTRTEKPAADFAYVGIDAILEQMRRKAMKQGFEFNIMVVGQSGLGKSTLINTLFKSKISRKSVQPSPEERIPKTIEIKSITHDIEEKGVRMKLTVIDTPGFGDHINNENCWQPIMKFINDQYEKYLQEELNINRKKRIPDTRVHCCIYFIPATGHSLRPLDIEFMRRLSKVVNIVPVIAKADTLTLEERDYFKQRITADLLANGIDVYPQKQFDEDSEDRLINEKFREMIPFAVVGSDQEYQINGRRILGRKTKWGTIEVENTTHCEFAYLRDLLIRTHMQNIKDITSSIHFEAYRVKRLNEGQNMLSNGVADKEELVANEM</sequence>
<feature type="compositionally biased region" description="Basic and acidic residues" evidence="9">
    <location>
        <begin position="74"/>
        <end position="93"/>
    </location>
</feature>
<feature type="compositionally biased region" description="Basic and acidic residues" evidence="9">
    <location>
        <begin position="1"/>
        <end position="14"/>
    </location>
</feature>